<sequence>MSKDNRGNPDIKNHGFKTDREEPLTERLNLRITKSMKEELSQQDDPPEFCREAIQEKLDKQKKSDT</sequence>
<name>A0ABR8FZR2_9NOSO</name>
<comment type="caution">
    <text evidence="2">The sequence shown here is derived from an EMBL/GenBank/DDBJ whole genome shotgun (WGS) entry which is preliminary data.</text>
</comment>
<evidence type="ECO:0000313" key="3">
    <source>
        <dbReference type="Proteomes" id="UP000603457"/>
    </source>
</evidence>
<protein>
    <submittedName>
        <fullName evidence="2">Uncharacterized protein</fullName>
    </submittedName>
</protein>
<evidence type="ECO:0000256" key="1">
    <source>
        <dbReference type="SAM" id="MobiDB-lite"/>
    </source>
</evidence>
<dbReference type="RefSeq" id="WP_190969065.1">
    <property type="nucleotide sequence ID" value="NZ_JACJTB010000025.1"/>
</dbReference>
<keyword evidence="3" id="KW-1185">Reference proteome</keyword>
<proteinExistence type="predicted"/>
<evidence type="ECO:0000313" key="2">
    <source>
        <dbReference type="EMBL" id="MBD2596277.1"/>
    </source>
</evidence>
<accession>A0ABR8FZR2</accession>
<organism evidence="2 3">
    <name type="scientific">Nostoc spongiaeforme FACHB-130</name>
    <dbReference type="NCBI Taxonomy" id="1357510"/>
    <lineage>
        <taxon>Bacteria</taxon>
        <taxon>Bacillati</taxon>
        <taxon>Cyanobacteriota</taxon>
        <taxon>Cyanophyceae</taxon>
        <taxon>Nostocales</taxon>
        <taxon>Nostocaceae</taxon>
        <taxon>Nostoc</taxon>
    </lineage>
</organism>
<dbReference type="EMBL" id="JACJTB010000025">
    <property type="protein sequence ID" value="MBD2596277.1"/>
    <property type="molecule type" value="Genomic_DNA"/>
</dbReference>
<feature type="region of interest" description="Disordered" evidence="1">
    <location>
        <begin position="1"/>
        <end position="26"/>
    </location>
</feature>
<reference evidence="2 3" key="1">
    <citation type="journal article" date="2020" name="ISME J.">
        <title>Comparative genomics reveals insights into cyanobacterial evolution and habitat adaptation.</title>
        <authorList>
            <person name="Chen M.Y."/>
            <person name="Teng W.K."/>
            <person name="Zhao L."/>
            <person name="Hu C.X."/>
            <person name="Zhou Y.K."/>
            <person name="Han B.P."/>
            <person name="Song L.R."/>
            <person name="Shu W.S."/>
        </authorList>
    </citation>
    <scope>NUCLEOTIDE SEQUENCE [LARGE SCALE GENOMIC DNA]</scope>
    <source>
        <strain evidence="2 3">FACHB-130</strain>
    </source>
</reference>
<gene>
    <name evidence="2" type="ORF">H6G74_18360</name>
</gene>
<dbReference type="Proteomes" id="UP000603457">
    <property type="component" value="Unassembled WGS sequence"/>
</dbReference>